<keyword evidence="1" id="KW-0812">Transmembrane</keyword>
<reference evidence="2 3" key="1">
    <citation type="submission" date="2019-07" db="EMBL/GenBank/DDBJ databases">
        <title>Draft genome for Aliikangiella sp. M105.</title>
        <authorList>
            <person name="Wang G."/>
        </authorList>
    </citation>
    <scope>NUCLEOTIDE SEQUENCE [LARGE SCALE GENOMIC DNA]</scope>
    <source>
        <strain evidence="2 3">M105</strain>
    </source>
</reference>
<accession>A0A545UFB6</accession>
<feature type="transmembrane region" description="Helical" evidence="1">
    <location>
        <begin position="40"/>
        <end position="59"/>
    </location>
</feature>
<dbReference type="SUPFAM" id="SSF55961">
    <property type="entry name" value="Bet v1-like"/>
    <property type="match status" value="1"/>
</dbReference>
<dbReference type="OrthoDB" id="7851372at2"/>
<gene>
    <name evidence="2" type="ORF">FLL46_09280</name>
</gene>
<evidence type="ECO:0000313" key="3">
    <source>
        <dbReference type="Proteomes" id="UP000315439"/>
    </source>
</evidence>
<proteinExistence type="predicted"/>
<keyword evidence="1" id="KW-0472">Membrane</keyword>
<protein>
    <recommendedName>
        <fullName evidence="4">SRPBCC family protein</fullName>
    </recommendedName>
</protein>
<keyword evidence="1" id="KW-1133">Transmembrane helix</keyword>
<keyword evidence="3" id="KW-1185">Reference proteome</keyword>
<organism evidence="2 3">
    <name type="scientific">Aliikangiella coralliicola</name>
    <dbReference type="NCBI Taxonomy" id="2592383"/>
    <lineage>
        <taxon>Bacteria</taxon>
        <taxon>Pseudomonadati</taxon>
        <taxon>Pseudomonadota</taxon>
        <taxon>Gammaproteobacteria</taxon>
        <taxon>Oceanospirillales</taxon>
        <taxon>Pleioneaceae</taxon>
        <taxon>Aliikangiella</taxon>
    </lineage>
</organism>
<dbReference type="AlphaFoldDB" id="A0A545UFB6"/>
<feature type="transmembrane region" description="Helical" evidence="1">
    <location>
        <begin position="97"/>
        <end position="115"/>
    </location>
</feature>
<feature type="transmembrane region" description="Helical" evidence="1">
    <location>
        <begin position="65"/>
        <end position="85"/>
    </location>
</feature>
<evidence type="ECO:0000313" key="2">
    <source>
        <dbReference type="EMBL" id="TQV88083.1"/>
    </source>
</evidence>
<dbReference type="EMBL" id="VIKS01000005">
    <property type="protein sequence ID" value="TQV88083.1"/>
    <property type="molecule type" value="Genomic_DNA"/>
</dbReference>
<dbReference type="Proteomes" id="UP000315439">
    <property type="component" value="Unassembled WGS sequence"/>
</dbReference>
<evidence type="ECO:0008006" key="4">
    <source>
        <dbReference type="Google" id="ProtNLM"/>
    </source>
</evidence>
<feature type="transmembrane region" description="Helical" evidence="1">
    <location>
        <begin position="12"/>
        <end position="28"/>
    </location>
</feature>
<comment type="caution">
    <text evidence="2">The sequence shown here is derived from an EMBL/GenBank/DDBJ whole genome shotgun (WGS) entry which is preliminary data.</text>
</comment>
<sequence length="284" mass="32445">MVHYDIDKSALLYVGIPFFIALALSRLSPLKPNGSWKQKYLTHTISALIVMLGSSVVLFEGFLCVLMFMPIYFAAVLLGFTIEYLSHRFRNKKNSKLYSHALPVLIILSAFEGIHPDLSFSRDNQVSVTQVVNLSVSEIRSNLIKPMALEKERDWFLSLFPMPHQIKAGTLNEGDVHEIEVVYHRWFVTNSHAGKMLLKLEKVSDHHIKTRFLEDSSYLSTYMKLQGTEIRLTPIDSQTTQVTLSVSYERLLDPAWYFDPLQRYGVEKGAEFLIAEVIADNGEK</sequence>
<name>A0A545UFB6_9GAMM</name>
<evidence type="ECO:0000256" key="1">
    <source>
        <dbReference type="SAM" id="Phobius"/>
    </source>
</evidence>